<keyword evidence="3" id="KW-1185">Reference proteome</keyword>
<reference evidence="2" key="1">
    <citation type="submission" date="2013-01" db="EMBL/GenBank/DDBJ databases">
        <title>Genome assembly of Mariniradius saccharolyticus AK6.</title>
        <authorList>
            <person name="Vaidya B."/>
            <person name="Khatri I."/>
            <person name="Tanuku N.R.S."/>
            <person name="Subramanian S."/>
            <person name="Pinnaka A."/>
        </authorList>
    </citation>
    <scope>NUCLEOTIDE SEQUENCE [LARGE SCALE GENOMIC DNA]</scope>
    <source>
        <strain evidence="2">AK6</strain>
    </source>
</reference>
<protein>
    <submittedName>
        <fullName evidence="2">Uncharacterized protein</fullName>
    </submittedName>
</protein>
<dbReference type="Proteomes" id="UP000010953">
    <property type="component" value="Unassembled WGS sequence"/>
</dbReference>
<evidence type="ECO:0000313" key="2">
    <source>
        <dbReference type="EMBL" id="EMS31824.1"/>
    </source>
</evidence>
<sequence>MIPKVRGMRWSLAKDRENPGFQAALGLGLGSFFFLKVFVLGVSEAIEHQLTYLFL</sequence>
<comment type="caution">
    <text evidence="2">The sequence shown here is derived from an EMBL/GenBank/DDBJ whole genome shotgun (WGS) entry which is preliminary data.</text>
</comment>
<keyword evidence="1" id="KW-1133">Transmembrane helix</keyword>
<keyword evidence="1" id="KW-0812">Transmembrane</keyword>
<evidence type="ECO:0000256" key="1">
    <source>
        <dbReference type="SAM" id="Phobius"/>
    </source>
</evidence>
<dbReference type="EMBL" id="AMZY02000017">
    <property type="protein sequence ID" value="EMS31824.1"/>
    <property type="molecule type" value="Genomic_DNA"/>
</dbReference>
<keyword evidence="1" id="KW-0472">Membrane</keyword>
<dbReference type="InParanoid" id="M7XAA7"/>
<name>M7XAA7_9BACT</name>
<organism evidence="2 3">
    <name type="scientific">Mariniradius saccharolyticus AK6</name>
    <dbReference type="NCBI Taxonomy" id="1239962"/>
    <lineage>
        <taxon>Bacteria</taxon>
        <taxon>Pseudomonadati</taxon>
        <taxon>Bacteroidota</taxon>
        <taxon>Cytophagia</taxon>
        <taxon>Cytophagales</taxon>
        <taxon>Cyclobacteriaceae</taxon>
        <taxon>Mariniradius</taxon>
    </lineage>
</organism>
<dbReference type="AlphaFoldDB" id="M7XAA7"/>
<proteinExistence type="predicted"/>
<accession>M7XAA7</accession>
<gene>
    <name evidence="2" type="ORF">C943_01783</name>
</gene>
<evidence type="ECO:0000313" key="3">
    <source>
        <dbReference type="Proteomes" id="UP000010953"/>
    </source>
</evidence>
<feature type="transmembrane region" description="Helical" evidence="1">
    <location>
        <begin position="21"/>
        <end position="42"/>
    </location>
</feature>